<dbReference type="InterPro" id="IPR047257">
    <property type="entry name" value="C2B_MCTP_PRT_plant"/>
</dbReference>
<evidence type="ECO:0000259" key="2">
    <source>
        <dbReference type="PROSITE" id="PS50004"/>
    </source>
</evidence>
<dbReference type="PANTHER" id="PTHR31425:SF35">
    <property type="entry name" value="MULTIPLE C2 DOMAIN AND TRANSMEMBRANE REGION PROTEIN 16"/>
    <property type="match status" value="1"/>
</dbReference>
<evidence type="ECO:0000256" key="1">
    <source>
        <dbReference type="SAM" id="MobiDB-lite"/>
    </source>
</evidence>
<evidence type="ECO:0000313" key="4">
    <source>
        <dbReference type="Proteomes" id="UP000631114"/>
    </source>
</evidence>
<dbReference type="InterPro" id="IPR035892">
    <property type="entry name" value="C2_domain_sf"/>
</dbReference>
<dbReference type="PANTHER" id="PTHR31425">
    <property type="entry name" value="PHOSPHORIBOSYLANTHRANILATE TRANSFERASE ISOFORM 1"/>
    <property type="match status" value="1"/>
</dbReference>
<feature type="compositionally biased region" description="Pro residues" evidence="1">
    <location>
        <begin position="139"/>
        <end position="149"/>
    </location>
</feature>
<dbReference type="SUPFAM" id="SSF49562">
    <property type="entry name" value="C2 domain (Calcium/lipid-binding domain, CaLB)"/>
    <property type="match status" value="3"/>
</dbReference>
<dbReference type="Proteomes" id="UP000631114">
    <property type="component" value="Unassembled WGS sequence"/>
</dbReference>
<dbReference type="OrthoDB" id="67700at2759"/>
<feature type="region of interest" description="Disordered" evidence="1">
    <location>
        <begin position="139"/>
        <end position="256"/>
    </location>
</feature>
<keyword evidence="4" id="KW-1185">Reference proteome</keyword>
<dbReference type="AlphaFoldDB" id="A0A835H5X5"/>
<protein>
    <recommendedName>
        <fullName evidence="2">C2 domain-containing protein</fullName>
    </recommendedName>
</protein>
<dbReference type="InterPro" id="IPR047259">
    <property type="entry name" value="QUIRKY-like"/>
</dbReference>
<feature type="compositionally biased region" description="Basic and acidic residues" evidence="1">
    <location>
        <begin position="178"/>
        <end position="188"/>
    </location>
</feature>
<dbReference type="PROSITE" id="PS50004">
    <property type="entry name" value="C2"/>
    <property type="match status" value="2"/>
</dbReference>
<proteinExistence type="predicted"/>
<dbReference type="Gene3D" id="2.60.40.150">
    <property type="entry name" value="C2 domain"/>
    <property type="match status" value="3"/>
</dbReference>
<feature type="compositionally biased region" description="Pro residues" evidence="1">
    <location>
        <begin position="194"/>
        <end position="219"/>
    </location>
</feature>
<dbReference type="EMBL" id="JADFTS010000008">
    <property type="protein sequence ID" value="KAF9592287.1"/>
    <property type="molecule type" value="Genomic_DNA"/>
</dbReference>
<organism evidence="3 4">
    <name type="scientific">Coptis chinensis</name>
    <dbReference type="NCBI Taxonomy" id="261450"/>
    <lineage>
        <taxon>Eukaryota</taxon>
        <taxon>Viridiplantae</taxon>
        <taxon>Streptophyta</taxon>
        <taxon>Embryophyta</taxon>
        <taxon>Tracheophyta</taxon>
        <taxon>Spermatophyta</taxon>
        <taxon>Magnoliopsida</taxon>
        <taxon>Ranunculales</taxon>
        <taxon>Ranunculaceae</taxon>
        <taxon>Coptidoideae</taxon>
        <taxon>Coptis</taxon>
    </lineage>
</organism>
<evidence type="ECO:0000313" key="3">
    <source>
        <dbReference type="EMBL" id="KAF9592287.1"/>
    </source>
</evidence>
<gene>
    <name evidence="3" type="ORF">IFM89_013513</name>
</gene>
<comment type="caution">
    <text evidence="3">The sequence shown here is derived from an EMBL/GenBank/DDBJ whole genome shotgun (WGS) entry which is preliminary data.</text>
</comment>
<feature type="domain" description="C2" evidence="2">
    <location>
        <begin position="1"/>
        <end position="110"/>
    </location>
</feature>
<dbReference type="SMART" id="SM00239">
    <property type="entry name" value="C2"/>
    <property type="match status" value="2"/>
</dbReference>
<accession>A0A835H5X5</accession>
<dbReference type="InterPro" id="IPR000008">
    <property type="entry name" value="C2_dom"/>
</dbReference>
<dbReference type="CDD" id="cd04022">
    <property type="entry name" value="C2A_MCTP_PRT_plant"/>
    <property type="match status" value="1"/>
</dbReference>
<sequence length="560" mass="62568">MGVTRKLIVEIVDARSLLPKDGHGTSSPYVVVDFYGQRKRTRSVTRDLNPVWNEVLEFNVGAPSDVFGDMVELDVYHDRIIGPTRRNNFLGRIRLNSAQFVRKGEEALIYFPLEKKSFFSWIQGEIGLKVYYVDEPVRPPSPPAPPPPPEKADTPVPEAEPPKTEEGATPLNPDQSESDSKANEDAQKSDTPPETSPPPPVEAPPPTEEPAPAEPPPPENVEKPSEPDQPPPESSASPVTSPPAPAPPDEPEKQSFTEFEATHKWIPQPEPMASMISRSTSDIKLAGFSAARPISRQTTSDSFFMGDSSRSMPIERSTYDLVEKMHYLFIKIVKARQLPTNNNPTVKISISNCHIKSKPARKTSFFEWDQTFAFSRDTPESLSTMEISVWDPQSFLGGICFDVTEIPIRDPPDSPLAPQWYRLEGGGAHHGDLMLATWIGTQADEAFSEAWKSDTVANVNSRSKIYLSPKLWYLRATVIEAQDVLPLTALRESTFQVKVQLGFQILKTKSTVSRDGSPSWNEDLIFVAAEPFSDHLVFSSKLAFQKEQRFWVSLEYHSLR</sequence>
<dbReference type="CDD" id="cd08378">
    <property type="entry name" value="C2B_MCTP_PRT_plant"/>
    <property type="match status" value="1"/>
</dbReference>
<name>A0A835H5X5_9MAGN</name>
<feature type="domain" description="C2" evidence="2">
    <location>
        <begin position="309"/>
        <end position="421"/>
    </location>
</feature>
<reference evidence="3 4" key="1">
    <citation type="submission" date="2020-10" db="EMBL/GenBank/DDBJ databases">
        <title>The Coptis chinensis genome and diversification of protoberbering-type alkaloids.</title>
        <authorList>
            <person name="Wang B."/>
            <person name="Shu S."/>
            <person name="Song C."/>
            <person name="Liu Y."/>
        </authorList>
    </citation>
    <scope>NUCLEOTIDE SEQUENCE [LARGE SCALE GENOMIC DNA]</scope>
    <source>
        <strain evidence="3">HL-2020</strain>
        <tissue evidence="3">Leaf</tissue>
    </source>
</reference>
<dbReference type="Pfam" id="PF00168">
    <property type="entry name" value="C2"/>
    <property type="match status" value="3"/>
</dbReference>